<dbReference type="Gene3D" id="2.60.40.10">
    <property type="entry name" value="Immunoglobulins"/>
    <property type="match status" value="2"/>
</dbReference>
<keyword evidence="5" id="KW-0393">Immunoglobulin domain</keyword>
<name>A0ABD0JVE0_9CAEN</name>
<feature type="chain" id="PRO_5044774778" description="Ig-like domain-containing protein" evidence="8">
    <location>
        <begin position="29"/>
        <end position="424"/>
    </location>
</feature>
<dbReference type="AlphaFoldDB" id="A0ABD0JVE0"/>
<dbReference type="PANTHER" id="PTHR11640">
    <property type="entry name" value="NEPHRIN"/>
    <property type="match status" value="1"/>
</dbReference>
<keyword evidence="3" id="KW-1015">Disulfide bond</keyword>
<dbReference type="GO" id="GO:0016020">
    <property type="term" value="C:membrane"/>
    <property type="evidence" value="ECO:0007669"/>
    <property type="project" value="UniProtKB-SubCell"/>
</dbReference>
<keyword evidence="8" id="KW-0732">Signal</keyword>
<dbReference type="InterPro" id="IPR007110">
    <property type="entry name" value="Ig-like_dom"/>
</dbReference>
<dbReference type="InterPro" id="IPR051275">
    <property type="entry name" value="Cell_adhesion_signaling"/>
</dbReference>
<dbReference type="InterPro" id="IPR036179">
    <property type="entry name" value="Ig-like_dom_sf"/>
</dbReference>
<evidence type="ECO:0000256" key="6">
    <source>
        <dbReference type="SAM" id="MobiDB-lite"/>
    </source>
</evidence>
<evidence type="ECO:0000313" key="11">
    <source>
        <dbReference type="Proteomes" id="UP001519460"/>
    </source>
</evidence>
<feature type="signal peptide" evidence="8">
    <location>
        <begin position="1"/>
        <end position="28"/>
    </location>
</feature>
<evidence type="ECO:0000313" key="10">
    <source>
        <dbReference type="EMBL" id="KAK7479032.1"/>
    </source>
</evidence>
<comment type="subcellular location">
    <subcellularLocation>
        <location evidence="1">Membrane</location>
        <topology evidence="1">Single-pass type I membrane protein</topology>
    </subcellularLocation>
</comment>
<protein>
    <recommendedName>
        <fullName evidence="9">Ig-like domain-containing protein</fullName>
    </recommendedName>
</protein>
<dbReference type="Proteomes" id="UP001519460">
    <property type="component" value="Unassembled WGS sequence"/>
</dbReference>
<feature type="transmembrane region" description="Helical" evidence="7">
    <location>
        <begin position="311"/>
        <end position="332"/>
    </location>
</feature>
<organism evidence="10 11">
    <name type="scientific">Batillaria attramentaria</name>
    <dbReference type="NCBI Taxonomy" id="370345"/>
    <lineage>
        <taxon>Eukaryota</taxon>
        <taxon>Metazoa</taxon>
        <taxon>Spiralia</taxon>
        <taxon>Lophotrochozoa</taxon>
        <taxon>Mollusca</taxon>
        <taxon>Gastropoda</taxon>
        <taxon>Caenogastropoda</taxon>
        <taxon>Sorbeoconcha</taxon>
        <taxon>Cerithioidea</taxon>
        <taxon>Batillariidae</taxon>
        <taxon>Batillaria</taxon>
    </lineage>
</organism>
<keyword evidence="7" id="KW-1133">Transmembrane helix</keyword>
<gene>
    <name evidence="10" type="ORF">BaRGS_00029702</name>
</gene>
<keyword evidence="4" id="KW-0325">Glycoprotein</keyword>
<dbReference type="InterPro" id="IPR013783">
    <property type="entry name" value="Ig-like_fold"/>
</dbReference>
<feature type="compositionally biased region" description="Basic residues" evidence="6">
    <location>
        <begin position="402"/>
        <end position="424"/>
    </location>
</feature>
<dbReference type="PANTHER" id="PTHR11640:SF31">
    <property type="entry name" value="IRREGULAR CHIASM C-ROUGHEST PROTEIN-RELATED"/>
    <property type="match status" value="1"/>
</dbReference>
<evidence type="ECO:0000256" key="3">
    <source>
        <dbReference type="ARBA" id="ARBA00023157"/>
    </source>
</evidence>
<evidence type="ECO:0000259" key="9">
    <source>
        <dbReference type="PROSITE" id="PS50835"/>
    </source>
</evidence>
<reference evidence="10 11" key="1">
    <citation type="journal article" date="2023" name="Sci. Data">
        <title>Genome assembly of the Korean intertidal mud-creeper Batillaria attramentaria.</title>
        <authorList>
            <person name="Patra A.K."/>
            <person name="Ho P.T."/>
            <person name="Jun S."/>
            <person name="Lee S.J."/>
            <person name="Kim Y."/>
            <person name="Won Y.J."/>
        </authorList>
    </citation>
    <scope>NUCLEOTIDE SEQUENCE [LARGE SCALE GENOMIC DNA]</scope>
    <source>
        <strain evidence="10">Wonlab-2016</strain>
    </source>
</reference>
<evidence type="ECO:0000256" key="1">
    <source>
        <dbReference type="ARBA" id="ARBA00004479"/>
    </source>
</evidence>
<feature type="region of interest" description="Disordered" evidence="6">
    <location>
        <begin position="397"/>
        <end position="424"/>
    </location>
</feature>
<keyword evidence="11" id="KW-1185">Reference proteome</keyword>
<keyword evidence="2 7" id="KW-0472">Membrane</keyword>
<dbReference type="EMBL" id="JACVVK020000312">
    <property type="protein sequence ID" value="KAK7479032.1"/>
    <property type="molecule type" value="Genomic_DNA"/>
</dbReference>
<proteinExistence type="predicted"/>
<evidence type="ECO:0000256" key="4">
    <source>
        <dbReference type="ARBA" id="ARBA00023180"/>
    </source>
</evidence>
<comment type="caution">
    <text evidence="10">The sequence shown here is derived from an EMBL/GenBank/DDBJ whole genome shotgun (WGS) entry which is preliminary data.</text>
</comment>
<accession>A0ABD0JVE0</accession>
<dbReference type="PROSITE" id="PS50835">
    <property type="entry name" value="IG_LIKE"/>
    <property type="match status" value="1"/>
</dbReference>
<dbReference type="SUPFAM" id="SSF48726">
    <property type="entry name" value="Immunoglobulin"/>
    <property type="match status" value="2"/>
</dbReference>
<evidence type="ECO:0000256" key="7">
    <source>
        <dbReference type="SAM" id="Phobius"/>
    </source>
</evidence>
<sequence length="424" mass="46833">MALVLRRMIDMAFTKFVFFACFSTFVEGAELGIKPLTDCPTYVDEGASLSCSCKSPRPGISADISWPGHSDNPQLTLANIPRGDDGKNFTCQMVFNGQITEVVHTIHLAYGPSDIYISGPSEFVSDGTRKMTLTCETGDVNPAPMYKWIGVTCDTGNTYRTCSYTPKPDVHNGKTVTCKAVNPSSHAVMSDTAHFTMNISYKSAVVDFTANGNRHTTTVSEETPLVFSCAANGRPAPNLTIHRLDSDFPLLSSSGTQEIVYQNGSIRCLDAGTYICSAENGFPNPSSRTIDVSVTCGSGHSFFDAGMRMKLIIGGGAFGGLVLIVVVIMIICRHRCEYLVFDRRYERPPPRRDEDEENPYTGLNVHPTPPELPPRRENYELQQIAIDENLYDELQLGQEQKPKKRSILCPNRKKKKKSRVNRDS</sequence>
<evidence type="ECO:0000256" key="8">
    <source>
        <dbReference type="SAM" id="SignalP"/>
    </source>
</evidence>
<evidence type="ECO:0000256" key="2">
    <source>
        <dbReference type="ARBA" id="ARBA00023136"/>
    </source>
</evidence>
<feature type="domain" description="Ig-like" evidence="9">
    <location>
        <begin position="112"/>
        <end position="295"/>
    </location>
</feature>
<evidence type="ECO:0000256" key="5">
    <source>
        <dbReference type="ARBA" id="ARBA00023319"/>
    </source>
</evidence>
<feature type="region of interest" description="Disordered" evidence="6">
    <location>
        <begin position="347"/>
        <end position="377"/>
    </location>
</feature>
<keyword evidence="7" id="KW-0812">Transmembrane</keyword>